<dbReference type="Proteomes" id="UP000294614">
    <property type="component" value="Unassembled WGS sequence"/>
</dbReference>
<evidence type="ECO:0000259" key="4">
    <source>
        <dbReference type="PROSITE" id="PS50893"/>
    </source>
</evidence>
<dbReference type="PROSITE" id="PS00211">
    <property type="entry name" value="ABC_TRANSPORTER_1"/>
    <property type="match status" value="1"/>
</dbReference>
<comment type="caution">
    <text evidence="5">The sequence shown here is derived from an EMBL/GenBank/DDBJ whole genome shotgun (WGS) entry which is preliminary data.</text>
</comment>
<evidence type="ECO:0000256" key="3">
    <source>
        <dbReference type="ARBA" id="ARBA00022840"/>
    </source>
</evidence>
<proteinExistence type="predicted"/>
<organism evidence="5 6">
    <name type="scientific">Seleniivibrio woodruffii</name>
    <dbReference type="NCBI Taxonomy" id="1078050"/>
    <lineage>
        <taxon>Bacteria</taxon>
        <taxon>Pseudomonadati</taxon>
        <taxon>Deferribacterota</taxon>
        <taxon>Deferribacteres</taxon>
        <taxon>Deferribacterales</taxon>
        <taxon>Geovibrionaceae</taxon>
        <taxon>Seleniivibrio</taxon>
    </lineage>
</organism>
<keyword evidence="1" id="KW-0813">Transport</keyword>
<evidence type="ECO:0000256" key="2">
    <source>
        <dbReference type="ARBA" id="ARBA00022741"/>
    </source>
</evidence>
<dbReference type="InterPro" id="IPR027417">
    <property type="entry name" value="P-loop_NTPase"/>
</dbReference>
<dbReference type="InterPro" id="IPR003593">
    <property type="entry name" value="AAA+_ATPase"/>
</dbReference>
<keyword evidence="6" id="KW-1185">Reference proteome</keyword>
<gene>
    <name evidence="5" type="ORF">C8D98_1646</name>
</gene>
<dbReference type="AlphaFoldDB" id="A0A4R1K9R4"/>
<keyword evidence="3 5" id="KW-0067">ATP-binding</keyword>
<dbReference type="GO" id="GO:0016887">
    <property type="term" value="F:ATP hydrolysis activity"/>
    <property type="evidence" value="ECO:0007669"/>
    <property type="project" value="InterPro"/>
</dbReference>
<feature type="domain" description="ABC transporter" evidence="4">
    <location>
        <begin position="5"/>
        <end position="241"/>
    </location>
</feature>
<dbReference type="OrthoDB" id="9804199at2"/>
<evidence type="ECO:0000313" key="5">
    <source>
        <dbReference type="EMBL" id="TCK60767.1"/>
    </source>
</evidence>
<dbReference type="PROSITE" id="PS50893">
    <property type="entry name" value="ABC_TRANSPORTER_2"/>
    <property type="match status" value="1"/>
</dbReference>
<dbReference type="EMBL" id="SMGG01000004">
    <property type="protein sequence ID" value="TCK60767.1"/>
    <property type="molecule type" value="Genomic_DNA"/>
</dbReference>
<dbReference type="PANTHER" id="PTHR43023:SF6">
    <property type="entry name" value="INTERMEMBRANE PHOSPHOLIPID TRANSPORT SYSTEM ATP-BINDING PROTEIN MLAF"/>
    <property type="match status" value="1"/>
</dbReference>
<dbReference type="PANTHER" id="PTHR43023">
    <property type="entry name" value="PROTEIN TRIGALACTOSYLDIACYLGLYCEROL 3, CHLOROPLASTIC"/>
    <property type="match status" value="1"/>
</dbReference>
<name>A0A4R1K9R4_9BACT</name>
<dbReference type="InterPro" id="IPR003439">
    <property type="entry name" value="ABC_transporter-like_ATP-bd"/>
</dbReference>
<dbReference type="CDD" id="cd03261">
    <property type="entry name" value="ABC_Org_Solvent_Resistant"/>
    <property type="match status" value="1"/>
</dbReference>
<protein>
    <submittedName>
        <fullName evidence="5">Phospholipid/cholesterol/gamma-HCH transport system ATP-binding protein</fullName>
    </submittedName>
</protein>
<accession>A0A4R1K9R4</accession>
<sequence length="251" mass="27889">MEYAIECIDLHKSFGSHKIHKGIDFKIVKGAITYIIGPSGTGKSVLLKQICGLMPPTRGKVLVNGQDITVMSQNELVQMRKKFGILFQNAALFDSMNVYENVAFPLVEHTKLPKEEIDKIVAEKLRLVGLRDVEKKLPSELSGGMKKRVGLARAIALEPEIMLYDEPTTGLDPIMCDVVDNLINDTQKQLGITSVVISHDIESTLKIADYIAMLYDGKVVLYGPTEVFKTTDNPYVKQFFSASKEGPIKIM</sequence>
<dbReference type="InterPro" id="IPR017871">
    <property type="entry name" value="ABC_transporter-like_CS"/>
</dbReference>
<evidence type="ECO:0000256" key="1">
    <source>
        <dbReference type="ARBA" id="ARBA00022448"/>
    </source>
</evidence>
<dbReference type="SMART" id="SM00382">
    <property type="entry name" value="AAA"/>
    <property type="match status" value="1"/>
</dbReference>
<dbReference type="RefSeq" id="WP_132873632.1">
    <property type="nucleotide sequence ID" value="NZ_SMGG01000004.1"/>
</dbReference>
<dbReference type="Gene3D" id="3.40.50.300">
    <property type="entry name" value="P-loop containing nucleotide triphosphate hydrolases"/>
    <property type="match status" value="1"/>
</dbReference>
<reference evidence="5 6" key="1">
    <citation type="submission" date="2019-03" db="EMBL/GenBank/DDBJ databases">
        <title>Genomic Encyclopedia of Type Strains, Phase IV (KMG-IV): sequencing the most valuable type-strain genomes for metagenomic binning, comparative biology and taxonomic classification.</title>
        <authorList>
            <person name="Goeker M."/>
        </authorList>
    </citation>
    <scope>NUCLEOTIDE SEQUENCE [LARGE SCALE GENOMIC DNA]</scope>
    <source>
        <strain evidence="5 6">DSM 24984</strain>
    </source>
</reference>
<dbReference type="SUPFAM" id="SSF52540">
    <property type="entry name" value="P-loop containing nucleoside triphosphate hydrolases"/>
    <property type="match status" value="1"/>
</dbReference>
<dbReference type="GO" id="GO:0005524">
    <property type="term" value="F:ATP binding"/>
    <property type="evidence" value="ECO:0007669"/>
    <property type="project" value="UniProtKB-KW"/>
</dbReference>
<evidence type="ECO:0000313" key="6">
    <source>
        <dbReference type="Proteomes" id="UP000294614"/>
    </source>
</evidence>
<keyword evidence="2" id="KW-0547">Nucleotide-binding</keyword>
<dbReference type="Pfam" id="PF00005">
    <property type="entry name" value="ABC_tran"/>
    <property type="match status" value="1"/>
</dbReference>